<dbReference type="InterPro" id="IPR013783">
    <property type="entry name" value="Ig-like_fold"/>
</dbReference>
<sequence>MNHNMLTPSEYMVVAWVWGTVKGQTKVTPSPASEFLIQPVNTTVPEGEQAVLKCLVASPAHVCRWYFLELGIDFFDSRFSPMLVKDFSPAHNRDCSIRIKKVRKIQQGQWVCQALRYHTSVFSVTQPAVLRVLKKGETVSWKDLPHPTEPGPTNDPESERSDDGVTPSNNVEFKTSHEDYIQNAALGDSVILKCQINKPITSCSWVMPHGAFFNLSQDLTNSSNPSKYAEDYRLEGDLSEGNCTLRVREVRLQDEGDWRCLVESGDHHSQGPLLHLHISQHNYSTHTHEGTPLVAEEEISSGSVLVTVLVVMCSALFMIVVLLFTCLYRRVNGNSEETRKILPLSPRSSLDLSCKTLPSTNLTQASVLAVEVRKKRLPCLPFEQYNQYLDMSGNSSEDGYVMMPGSSLRSSTTSRTTLSTLSTLPCGRSRSASSSTTLSVEFPHLTNHVDNPSYNTSPLPARPDSLYKPDHVYEEIKEKDPTEKMEKITEVTTPVTPTYTNITADSEGYLIPRKTPPSEALLAKLTKECSRPPLPPPPLVQPNEDPDVEPLTSPKEANPYSRIGECGLVPASPTNPSPVSPSQQSPISSVQQSSNNPGPGYSRVGSVSPVDPMERYDTPRPFNPMEGYDIPRAVQTATALQSNIPVPTEVCMETIPGTIV</sequence>
<comment type="caution">
    <text evidence="4">The sequence shown here is derived from an EMBL/GenBank/DDBJ whole genome shotgun (WGS) entry which is preliminary data.</text>
</comment>
<dbReference type="Pfam" id="PF07686">
    <property type="entry name" value="V-set"/>
    <property type="match status" value="1"/>
</dbReference>
<feature type="compositionally biased region" description="Polar residues" evidence="1">
    <location>
        <begin position="448"/>
        <end position="458"/>
    </location>
</feature>
<dbReference type="SMART" id="SM00409">
    <property type="entry name" value="IG"/>
    <property type="match status" value="2"/>
</dbReference>
<dbReference type="Proteomes" id="UP001286313">
    <property type="component" value="Unassembled WGS sequence"/>
</dbReference>
<feature type="domain" description="Ig-like" evidence="3">
    <location>
        <begin position="31"/>
        <end position="125"/>
    </location>
</feature>
<organism evidence="4 5">
    <name type="scientific">Petrolisthes cinctipes</name>
    <name type="common">Flat porcelain crab</name>
    <dbReference type="NCBI Taxonomy" id="88211"/>
    <lineage>
        <taxon>Eukaryota</taxon>
        <taxon>Metazoa</taxon>
        <taxon>Ecdysozoa</taxon>
        <taxon>Arthropoda</taxon>
        <taxon>Crustacea</taxon>
        <taxon>Multicrustacea</taxon>
        <taxon>Malacostraca</taxon>
        <taxon>Eumalacostraca</taxon>
        <taxon>Eucarida</taxon>
        <taxon>Decapoda</taxon>
        <taxon>Pleocyemata</taxon>
        <taxon>Anomura</taxon>
        <taxon>Galatheoidea</taxon>
        <taxon>Porcellanidae</taxon>
        <taxon>Petrolisthes</taxon>
    </lineage>
</organism>
<evidence type="ECO:0000259" key="3">
    <source>
        <dbReference type="PROSITE" id="PS50835"/>
    </source>
</evidence>
<feature type="transmembrane region" description="Helical" evidence="2">
    <location>
        <begin position="304"/>
        <end position="328"/>
    </location>
</feature>
<dbReference type="Gene3D" id="2.60.40.10">
    <property type="entry name" value="Immunoglobulins"/>
    <property type="match status" value="2"/>
</dbReference>
<dbReference type="InterPro" id="IPR013106">
    <property type="entry name" value="Ig_V-set"/>
</dbReference>
<dbReference type="InterPro" id="IPR007110">
    <property type="entry name" value="Ig-like_dom"/>
</dbReference>
<evidence type="ECO:0000256" key="1">
    <source>
        <dbReference type="SAM" id="MobiDB-lite"/>
    </source>
</evidence>
<feature type="region of interest" description="Disordered" evidence="1">
    <location>
        <begin position="141"/>
        <end position="171"/>
    </location>
</feature>
<dbReference type="InterPro" id="IPR036179">
    <property type="entry name" value="Ig-like_dom_sf"/>
</dbReference>
<feature type="region of interest" description="Disordered" evidence="1">
    <location>
        <begin position="528"/>
        <end position="628"/>
    </location>
</feature>
<dbReference type="PANTHER" id="PTHR45889:SF8">
    <property type="entry name" value="IG-LIKE DOMAIN-CONTAINING PROTEIN"/>
    <property type="match status" value="1"/>
</dbReference>
<dbReference type="EMBL" id="JAWQEG010001379">
    <property type="protein sequence ID" value="KAK3879899.1"/>
    <property type="molecule type" value="Genomic_DNA"/>
</dbReference>
<dbReference type="AlphaFoldDB" id="A0AAE1FSR2"/>
<feature type="region of interest" description="Disordered" evidence="1">
    <location>
        <begin position="445"/>
        <end position="467"/>
    </location>
</feature>
<keyword evidence="2" id="KW-0472">Membrane</keyword>
<dbReference type="PANTHER" id="PTHR45889">
    <property type="entry name" value="IG-LIKE DOMAIN-CONTAINING PROTEIN"/>
    <property type="match status" value="1"/>
</dbReference>
<feature type="domain" description="Ig-like" evidence="3">
    <location>
        <begin position="167"/>
        <end position="279"/>
    </location>
</feature>
<protein>
    <recommendedName>
        <fullName evidence="3">Ig-like domain-containing protein</fullName>
    </recommendedName>
</protein>
<evidence type="ECO:0000256" key="2">
    <source>
        <dbReference type="SAM" id="Phobius"/>
    </source>
</evidence>
<evidence type="ECO:0000313" key="5">
    <source>
        <dbReference type="Proteomes" id="UP001286313"/>
    </source>
</evidence>
<gene>
    <name evidence="4" type="ORF">Pcinc_015577</name>
</gene>
<keyword evidence="5" id="KW-1185">Reference proteome</keyword>
<dbReference type="SUPFAM" id="SSF48726">
    <property type="entry name" value="Immunoglobulin"/>
    <property type="match status" value="2"/>
</dbReference>
<dbReference type="PROSITE" id="PS50835">
    <property type="entry name" value="IG_LIKE"/>
    <property type="match status" value="2"/>
</dbReference>
<evidence type="ECO:0000313" key="4">
    <source>
        <dbReference type="EMBL" id="KAK3879899.1"/>
    </source>
</evidence>
<accession>A0AAE1FSR2</accession>
<proteinExistence type="predicted"/>
<dbReference type="InterPro" id="IPR003599">
    <property type="entry name" value="Ig_sub"/>
</dbReference>
<keyword evidence="2" id="KW-1133">Transmembrane helix</keyword>
<keyword evidence="2" id="KW-0812">Transmembrane</keyword>
<name>A0AAE1FSR2_PETCI</name>
<reference evidence="4" key="1">
    <citation type="submission" date="2023-10" db="EMBL/GenBank/DDBJ databases">
        <title>Genome assemblies of two species of porcelain crab, Petrolisthes cinctipes and Petrolisthes manimaculis (Anomura: Porcellanidae).</title>
        <authorList>
            <person name="Angst P."/>
        </authorList>
    </citation>
    <scope>NUCLEOTIDE SEQUENCE</scope>
    <source>
        <strain evidence="4">PB745_01</strain>
        <tissue evidence="4">Gill</tissue>
    </source>
</reference>
<feature type="compositionally biased region" description="Low complexity" evidence="1">
    <location>
        <begin position="580"/>
        <end position="597"/>
    </location>
</feature>